<protein>
    <recommendedName>
        <fullName evidence="3">Beta-1,4-mannosyl-glycoprotein beta-1,4-N-acetylglucosaminyltransferase</fullName>
    </recommendedName>
</protein>
<reference evidence="1 2" key="1">
    <citation type="submission" date="2014-11" db="EMBL/GenBank/DDBJ databases">
        <authorList>
            <person name="Zhu J."/>
            <person name="Qi W."/>
            <person name="Song R."/>
        </authorList>
    </citation>
    <scope>NUCLEOTIDE SEQUENCE [LARGE SCALE GENOMIC DNA]</scope>
</reference>
<name>A0A0G4EAC6_VITBC</name>
<dbReference type="GO" id="GO:0003830">
    <property type="term" value="F:beta-1,4-mannosylglycoprotein 4-beta-N-acetylglucosaminyltransferase activity"/>
    <property type="evidence" value="ECO:0007669"/>
    <property type="project" value="InterPro"/>
</dbReference>
<dbReference type="PhylomeDB" id="A0A0G4EAC6"/>
<accession>A0A0G4EAC6</accession>
<dbReference type="InterPro" id="IPR006813">
    <property type="entry name" value="Glyco_trans_17"/>
</dbReference>
<evidence type="ECO:0000313" key="1">
    <source>
        <dbReference type="EMBL" id="CEL92183.1"/>
    </source>
</evidence>
<evidence type="ECO:0008006" key="3">
    <source>
        <dbReference type="Google" id="ProtNLM"/>
    </source>
</evidence>
<dbReference type="Proteomes" id="UP000041254">
    <property type="component" value="Unassembled WGS sequence"/>
</dbReference>
<dbReference type="InParanoid" id="A0A0G4EAC6"/>
<dbReference type="VEuPathDB" id="CryptoDB:Vbra_10921"/>
<proteinExistence type="predicted"/>
<organism evidence="1 2">
    <name type="scientific">Vitrella brassicaformis (strain CCMP3155)</name>
    <dbReference type="NCBI Taxonomy" id="1169540"/>
    <lineage>
        <taxon>Eukaryota</taxon>
        <taxon>Sar</taxon>
        <taxon>Alveolata</taxon>
        <taxon>Colpodellida</taxon>
        <taxon>Vitrellaceae</taxon>
        <taxon>Vitrella</taxon>
    </lineage>
</organism>
<evidence type="ECO:0000313" key="2">
    <source>
        <dbReference type="Proteomes" id="UP000041254"/>
    </source>
</evidence>
<gene>
    <name evidence="1" type="ORF">Vbra_10921</name>
</gene>
<dbReference type="OrthoDB" id="6474464at2759"/>
<dbReference type="PANTHER" id="PTHR12224:SF0">
    <property type="entry name" value="BETA-1,4-MANNOSYL-GLYCOPROTEIN 4-BETA-N-ACETYLGLUCOSAMINYLTRANSFERASE"/>
    <property type="match status" value="1"/>
</dbReference>
<dbReference type="AlphaFoldDB" id="A0A0G4EAC6"/>
<dbReference type="STRING" id="1169540.A0A0G4EAC6"/>
<dbReference type="Pfam" id="PF04724">
    <property type="entry name" value="Glyco_transf_17"/>
    <property type="match status" value="1"/>
</dbReference>
<dbReference type="PANTHER" id="PTHR12224">
    <property type="entry name" value="BETA-1,4-MANNOSYL-GLYCOPROTEIN BETA-1,4-N-ACETYLGLUCOSAMINYL-TRANSFERASE"/>
    <property type="match status" value="1"/>
</dbReference>
<dbReference type="EMBL" id="CDMY01000055">
    <property type="protein sequence ID" value="CEL92183.1"/>
    <property type="molecule type" value="Genomic_DNA"/>
</dbReference>
<sequence>MAFDFGDVPKHPSQPYAPRQMRQRVIDALSTPRKIVDIFYFGFDLDMAEVRFNELRHAVDWFVAGESRVTSTGSSKPLLMTRALQDPQWFGDLRDRILVIELSESVMRTKYESSPACKNDEACFEAQSWARNEVVQRFLQLNEEMDHKYVSLGEDLVFMSDPDEIPAGEVMKLIKHCELAKPLEDAALVLISWAGNFNIVFTGMMDMQLSQFPNGTAPRGTFVPFELVRSRRMYFYRRLVQPKLYGGWHITDYNFIPFLFVKYTTYGEGRGQIYIRESCMGDALFGDPPDALPSELRANLNKPLSDTGLRDLEALRLANLAAARSPS</sequence>
<keyword evidence="2" id="KW-1185">Reference proteome</keyword>
<dbReference type="GO" id="GO:0016020">
    <property type="term" value="C:membrane"/>
    <property type="evidence" value="ECO:0007669"/>
    <property type="project" value="InterPro"/>
</dbReference>
<dbReference type="GO" id="GO:0006044">
    <property type="term" value="P:N-acetylglucosamine metabolic process"/>
    <property type="evidence" value="ECO:0007669"/>
    <property type="project" value="TreeGrafter"/>
</dbReference>